<dbReference type="Gene3D" id="3.40.50.720">
    <property type="entry name" value="NAD(P)-binding Rossmann-like Domain"/>
    <property type="match status" value="1"/>
</dbReference>
<dbReference type="Pfam" id="PF04321">
    <property type="entry name" value="RmlD_sub_bind"/>
    <property type="match status" value="1"/>
</dbReference>
<evidence type="ECO:0000259" key="7">
    <source>
        <dbReference type="Pfam" id="PF04321"/>
    </source>
</evidence>
<comment type="catalytic activity">
    <reaction evidence="5 6">
        <text>dTDP-beta-L-rhamnose + NADP(+) = dTDP-4-dehydro-beta-L-rhamnose + NADPH + H(+)</text>
        <dbReference type="Rhea" id="RHEA:21796"/>
        <dbReference type="ChEBI" id="CHEBI:15378"/>
        <dbReference type="ChEBI" id="CHEBI:57510"/>
        <dbReference type="ChEBI" id="CHEBI:57783"/>
        <dbReference type="ChEBI" id="CHEBI:58349"/>
        <dbReference type="ChEBI" id="CHEBI:62830"/>
        <dbReference type="EC" id="1.1.1.133"/>
    </reaction>
</comment>
<evidence type="ECO:0000256" key="2">
    <source>
        <dbReference type="ARBA" id="ARBA00010944"/>
    </source>
</evidence>
<evidence type="ECO:0000256" key="1">
    <source>
        <dbReference type="ARBA" id="ARBA00004781"/>
    </source>
</evidence>
<evidence type="ECO:0000256" key="5">
    <source>
        <dbReference type="ARBA" id="ARBA00048200"/>
    </source>
</evidence>
<dbReference type="GO" id="GO:0008831">
    <property type="term" value="F:dTDP-4-dehydrorhamnose reductase activity"/>
    <property type="evidence" value="ECO:0007669"/>
    <property type="project" value="UniProtKB-EC"/>
</dbReference>
<dbReference type="CDD" id="cd05254">
    <property type="entry name" value="dTDP_HR_like_SDR_e"/>
    <property type="match status" value="1"/>
</dbReference>
<dbReference type="GO" id="GO:0005829">
    <property type="term" value="C:cytosol"/>
    <property type="evidence" value="ECO:0007669"/>
    <property type="project" value="TreeGrafter"/>
</dbReference>
<keyword evidence="6 8" id="KW-0560">Oxidoreductase</keyword>
<dbReference type="PANTHER" id="PTHR10491">
    <property type="entry name" value="DTDP-4-DEHYDRORHAMNOSE REDUCTASE"/>
    <property type="match status" value="1"/>
</dbReference>
<comment type="function">
    <text evidence="6">Catalyzes the reduction of dTDP-6-deoxy-L-lyxo-4-hexulose to yield dTDP-L-rhamnose.</text>
</comment>
<dbReference type="SUPFAM" id="SSF51735">
    <property type="entry name" value="NAD(P)-binding Rossmann-fold domains"/>
    <property type="match status" value="1"/>
</dbReference>
<dbReference type="InterPro" id="IPR036291">
    <property type="entry name" value="NAD(P)-bd_dom_sf"/>
</dbReference>
<reference evidence="8 9" key="1">
    <citation type="submission" date="2019-09" db="EMBL/GenBank/DDBJ databases">
        <title>FDA dAtabase for Regulatory Grade micrObial Sequences (FDA-ARGOS): Supporting development and validation of Infectious Disease Dx tests.</title>
        <authorList>
            <person name="Sciortino C."/>
            <person name="Tallon L."/>
            <person name="Sadzewicz L."/>
            <person name="Vavikolanu K."/>
            <person name="Mehta A."/>
            <person name="Aluvathingal J."/>
            <person name="Nadendla S."/>
            <person name="Nandy P."/>
            <person name="Geyer C."/>
            <person name="Yan Y."/>
            <person name="Sichtig H."/>
        </authorList>
    </citation>
    <scope>NUCLEOTIDE SEQUENCE [LARGE SCALE GENOMIC DNA]</scope>
    <source>
        <strain evidence="8 9">FDAARGOS_664</strain>
    </source>
</reference>
<gene>
    <name evidence="8" type="primary">rfbD</name>
    <name evidence="8" type="ORF">FOB72_29955</name>
</gene>
<sequence length="312" mass="33043">MPRERPRGAPPTLLVTGGNGQIGFELTRSLAPLGRVIALDRGGCNLADIGQLRGVVRHFAPDIIVNAAAYTAVDKAESDAAQAFAINGTAPGVLAEEASALGALLVHYSTDYVFDGTKDDPYTEADTPHPVSAYGESKLAGETAVLNSEASALVLRTSWVFGSHGNNFARTMLKLGCDRDRLRVVADQSGAPTPAALVADVTAQIVARHWIFGSPTAFPRGLYHLTASGATTWHAYALEVLRIAAALGVALKVDPARVEPIGTDDYPLPARRPANSRLATARLCQVFGIHLPDWQDGLHAVMPELVSQLPRS</sequence>
<dbReference type="EC" id="1.1.1.133" evidence="3 6"/>
<organism evidence="8 9">
    <name type="scientific">Cupriavidus pauculus</name>
    <dbReference type="NCBI Taxonomy" id="82633"/>
    <lineage>
        <taxon>Bacteria</taxon>
        <taxon>Pseudomonadati</taxon>
        <taxon>Pseudomonadota</taxon>
        <taxon>Betaproteobacteria</taxon>
        <taxon>Burkholderiales</taxon>
        <taxon>Burkholderiaceae</taxon>
        <taxon>Cupriavidus</taxon>
    </lineage>
</organism>
<protein>
    <recommendedName>
        <fullName evidence="4 6">dTDP-4-dehydrorhamnose reductase</fullName>
        <ecNumber evidence="3 6">1.1.1.133</ecNumber>
    </recommendedName>
</protein>
<dbReference type="UniPathway" id="UPA00124"/>
<dbReference type="PANTHER" id="PTHR10491:SF4">
    <property type="entry name" value="METHIONINE ADENOSYLTRANSFERASE 2 SUBUNIT BETA"/>
    <property type="match status" value="1"/>
</dbReference>
<evidence type="ECO:0000256" key="3">
    <source>
        <dbReference type="ARBA" id="ARBA00012929"/>
    </source>
</evidence>
<dbReference type="AlphaFoldDB" id="A0A5P2HDQ1"/>
<dbReference type="FunFam" id="3.40.50.720:FF:000159">
    <property type="entry name" value="dTDP-4-dehydrorhamnose reductase"/>
    <property type="match status" value="1"/>
</dbReference>
<dbReference type="Gene3D" id="3.90.25.10">
    <property type="entry name" value="UDP-galactose 4-epimerase, domain 1"/>
    <property type="match status" value="1"/>
</dbReference>
<dbReference type="GO" id="GO:0019305">
    <property type="term" value="P:dTDP-rhamnose biosynthetic process"/>
    <property type="evidence" value="ECO:0007669"/>
    <property type="project" value="UniProtKB-UniPathway"/>
</dbReference>
<name>A0A5P2HDQ1_9BURK</name>
<feature type="domain" description="RmlD-like substrate binding" evidence="7">
    <location>
        <begin position="13"/>
        <end position="304"/>
    </location>
</feature>
<dbReference type="OrthoDB" id="9803892at2"/>
<accession>A0A5P2HDQ1</accession>
<comment type="similarity">
    <text evidence="2 6">Belongs to the dTDP-4-dehydrorhamnose reductase family.</text>
</comment>
<proteinExistence type="inferred from homology"/>
<evidence type="ECO:0000313" key="8">
    <source>
        <dbReference type="EMBL" id="QET06142.1"/>
    </source>
</evidence>
<keyword evidence="6" id="KW-0521">NADP</keyword>
<dbReference type="NCBIfam" id="TIGR01214">
    <property type="entry name" value="rmlD"/>
    <property type="match status" value="1"/>
</dbReference>
<dbReference type="Proteomes" id="UP000322822">
    <property type="component" value="Chromosome 2"/>
</dbReference>
<dbReference type="InterPro" id="IPR029903">
    <property type="entry name" value="RmlD-like-bd"/>
</dbReference>
<dbReference type="InterPro" id="IPR005913">
    <property type="entry name" value="dTDP_dehydrorham_reduct"/>
</dbReference>
<evidence type="ECO:0000256" key="4">
    <source>
        <dbReference type="ARBA" id="ARBA00017099"/>
    </source>
</evidence>
<evidence type="ECO:0000313" key="9">
    <source>
        <dbReference type="Proteomes" id="UP000322822"/>
    </source>
</evidence>
<comment type="cofactor">
    <cofactor evidence="6">
        <name>Mg(2+)</name>
        <dbReference type="ChEBI" id="CHEBI:18420"/>
    </cofactor>
    <text evidence="6">Binds 1 Mg(2+) ion per monomer.</text>
</comment>
<dbReference type="RefSeq" id="WP_150376862.1">
    <property type="nucleotide sequence ID" value="NZ_CP044067.1"/>
</dbReference>
<evidence type="ECO:0000256" key="6">
    <source>
        <dbReference type="RuleBase" id="RU364082"/>
    </source>
</evidence>
<dbReference type="EMBL" id="CP044067">
    <property type="protein sequence ID" value="QET06142.1"/>
    <property type="molecule type" value="Genomic_DNA"/>
</dbReference>
<comment type="pathway">
    <text evidence="1 6">Carbohydrate biosynthesis; dTDP-L-rhamnose biosynthesis.</text>
</comment>